<comment type="subcellular location">
    <subcellularLocation>
        <location evidence="1">Membrane</location>
        <topology evidence="1">Multi-pass membrane protein</topology>
    </subcellularLocation>
</comment>
<dbReference type="HOGENOM" id="CLU_497542_0_0_11"/>
<feature type="transmembrane region" description="Helical" evidence="8">
    <location>
        <begin position="122"/>
        <end position="140"/>
    </location>
</feature>
<dbReference type="GO" id="GO:0016020">
    <property type="term" value="C:membrane"/>
    <property type="evidence" value="ECO:0007669"/>
    <property type="project" value="UniProtKB-SubCell"/>
</dbReference>
<evidence type="ECO:0000256" key="2">
    <source>
        <dbReference type="ARBA" id="ARBA00006117"/>
    </source>
</evidence>
<evidence type="ECO:0000256" key="3">
    <source>
        <dbReference type="ARBA" id="ARBA00022597"/>
    </source>
</evidence>
<evidence type="ECO:0000256" key="8">
    <source>
        <dbReference type="SAM" id="Phobius"/>
    </source>
</evidence>
<keyword evidence="10" id="KW-1185">Reference proteome</keyword>
<dbReference type="InterPro" id="IPR037185">
    <property type="entry name" value="EmrE-like"/>
</dbReference>
<reference evidence="9 10" key="1">
    <citation type="journal article" date="2009" name="J. Bacteriol.">
        <title>Genome sequence of the probiotic bacterium Bifidobacterium animalis subsp. lactis AD011.</title>
        <authorList>
            <person name="Kim J.F."/>
            <person name="Jeong H."/>
            <person name="Yu D.S."/>
            <person name="Choi S.-H."/>
            <person name="Hur C.-G."/>
            <person name="Park M.-S."/>
            <person name="Yoon S.H."/>
            <person name="Kim D.-W."/>
            <person name="Ji G.E."/>
            <person name="Park H.-S."/>
            <person name="Oh T.K."/>
        </authorList>
    </citation>
    <scope>NUCLEOTIDE SEQUENCE [LARGE SCALE GENOMIC DNA]</scope>
    <source>
        <strain evidence="9 10">AD011</strain>
    </source>
</reference>
<dbReference type="STRING" id="442563.BLA_0951"/>
<dbReference type="GO" id="GO:0015144">
    <property type="term" value="F:carbohydrate transmembrane transporter activity"/>
    <property type="evidence" value="ECO:0007669"/>
    <property type="project" value="InterPro"/>
</dbReference>
<dbReference type="InterPro" id="IPR010651">
    <property type="entry name" value="Sugar_transport"/>
</dbReference>
<dbReference type="SUPFAM" id="SSF103481">
    <property type="entry name" value="Multidrug resistance efflux transporter EmrE"/>
    <property type="match status" value="1"/>
</dbReference>
<keyword evidence="3 9" id="KW-0762">Sugar transport</keyword>
<proteinExistence type="inferred from homology"/>
<evidence type="ECO:0000313" key="9">
    <source>
        <dbReference type="EMBL" id="ACL29241.1"/>
    </source>
</evidence>
<evidence type="ECO:0000256" key="6">
    <source>
        <dbReference type="ARBA" id="ARBA00023136"/>
    </source>
</evidence>
<evidence type="ECO:0000256" key="1">
    <source>
        <dbReference type="ARBA" id="ARBA00004141"/>
    </source>
</evidence>
<organism evidence="9 10">
    <name type="scientific">Bifidobacterium animalis subsp. lactis (strain AD011)</name>
    <dbReference type="NCBI Taxonomy" id="442563"/>
    <lineage>
        <taxon>Bacteria</taxon>
        <taxon>Bacillati</taxon>
        <taxon>Actinomycetota</taxon>
        <taxon>Actinomycetes</taxon>
        <taxon>Bifidobacteriales</taxon>
        <taxon>Bifidobacteriaceae</taxon>
        <taxon>Bifidobacterium</taxon>
    </lineage>
</organism>
<accession>B8DTB2</accession>
<feature type="transmembrane region" description="Helical" evidence="8">
    <location>
        <begin position="237"/>
        <end position="259"/>
    </location>
</feature>
<evidence type="ECO:0000313" key="10">
    <source>
        <dbReference type="Proteomes" id="UP000002456"/>
    </source>
</evidence>
<dbReference type="KEGG" id="bla:BLA_0951"/>
<dbReference type="AlphaFoldDB" id="B8DTB2"/>
<dbReference type="PANTHER" id="PTHR16119">
    <property type="entry name" value="TRANSMEMBRANE PROTEIN 144"/>
    <property type="match status" value="1"/>
</dbReference>
<dbReference type="CDD" id="cd23110">
    <property type="entry name" value="GRP"/>
    <property type="match status" value="1"/>
</dbReference>
<keyword evidence="6 8" id="KW-0472">Membrane</keyword>
<evidence type="ECO:0000256" key="4">
    <source>
        <dbReference type="ARBA" id="ARBA00022692"/>
    </source>
</evidence>
<evidence type="ECO:0000256" key="5">
    <source>
        <dbReference type="ARBA" id="ARBA00022989"/>
    </source>
</evidence>
<feature type="transmembrane region" description="Helical" evidence="8">
    <location>
        <begin position="299"/>
        <end position="317"/>
    </location>
</feature>
<feature type="transmembrane region" description="Helical" evidence="8">
    <location>
        <begin position="161"/>
        <end position="181"/>
    </location>
</feature>
<dbReference type="Pfam" id="PF06800">
    <property type="entry name" value="Sugar_transport"/>
    <property type="match status" value="1"/>
</dbReference>
<keyword evidence="3 9" id="KW-0813">Transport</keyword>
<name>B8DTB2_BIFA0</name>
<keyword evidence="5 8" id="KW-1133">Transmembrane helix</keyword>
<evidence type="ECO:0000256" key="7">
    <source>
        <dbReference type="SAM" id="MobiDB-lite"/>
    </source>
</evidence>
<gene>
    <name evidence="9" type="ordered locus">BLA_0951</name>
</gene>
<comment type="similarity">
    <text evidence="2">Belongs to the GRP transporter (TC 2.A.7.5) family.</text>
</comment>
<keyword evidence="4 8" id="KW-0812">Transmembrane</keyword>
<dbReference type="Proteomes" id="UP000002456">
    <property type="component" value="Chromosome"/>
</dbReference>
<feature type="transmembrane region" description="Helical" evidence="8">
    <location>
        <begin position="201"/>
        <end position="225"/>
    </location>
</feature>
<dbReference type="EMBL" id="CP001213">
    <property type="protein sequence ID" value="ACL29241.1"/>
    <property type="molecule type" value="Genomic_DNA"/>
</dbReference>
<feature type="transmembrane region" description="Helical" evidence="8">
    <location>
        <begin position="64"/>
        <end position="85"/>
    </location>
</feature>
<sequence>MGMLIALLPALFLGSNSVMTAKIDGKPSQGTLGTTFGAFLFAVLMAVCYTIPHAGASFAFNPRIWVVGLCSGIFWTIGSIGQFSALKPLGVSLAMPISTAGQVVGNALMAAIVLGEWRSLRVWVIGIIAIILVTSGAILCSARDSVTDAVHISAKNMKFGMIALLISTIGFMMYFVFPNLLHKTGYIDNAIYNAPDGNGLYYMTAMILPQSVGQVLAAVAIIVLGEHNQSLIFTRKTALNIFTGLSWAIGNCLIFISAANPNVGQAIATTFSQLGVLVSTFGGIVILKEHKTRHQMICILFGTLLIVAGAVLMAMYTPRDRYEVGIRQASVRATLTEASRIPTSYLSRGGVHRHKHRTCHDEQCAEEYADHLMSCLVFLEDHDATEGGDEHSQLGEGRGDGLTDIRVGCRDEDEAVAYGPGEASEDVQRGLAGEDERLVVLAKHNDGDCSEHLPNRLRQDHCGHIIQAVTVRRIVDSVVDIPGLVQKVREHEVHHEPDGGDEQGDHAEFHVLRTDMHGIGDGISGRTQYGAGGDENDGDDPDHPDSQ</sequence>
<protein>
    <submittedName>
        <fullName evidence="9">Sugar transport protein</fullName>
    </submittedName>
</protein>
<feature type="transmembrane region" description="Helical" evidence="8">
    <location>
        <begin position="265"/>
        <end position="287"/>
    </location>
</feature>
<feature type="transmembrane region" description="Helical" evidence="8">
    <location>
        <begin position="30"/>
        <end position="52"/>
    </location>
</feature>
<feature type="region of interest" description="Disordered" evidence="7">
    <location>
        <begin position="517"/>
        <end position="547"/>
    </location>
</feature>
<dbReference type="PANTHER" id="PTHR16119:SF17">
    <property type="entry name" value="TRANSMEMBRANE PROTEIN 144"/>
    <property type="match status" value="1"/>
</dbReference>